<organism evidence="5 6">
    <name type="scientific">Elsinoe australis</name>
    <dbReference type="NCBI Taxonomy" id="40998"/>
    <lineage>
        <taxon>Eukaryota</taxon>
        <taxon>Fungi</taxon>
        <taxon>Dikarya</taxon>
        <taxon>Ascomycota</taxon>
        <taxon>Pezizomycotina</taxon>
        <taxon>Dothideomycetes</taxon>
        <taxon>Dothideomycetidae</taxon>
        <taxon>Myriangiales</taxon>
        <taxon>Elsinoaceae</taxon>
        <taxon>Elsinoe</taxon>
    </lineage>
</organism>
<reference evidence="5 6" key="1">
    <citation type="submission" date="2017-05" db="EMBL/GenBank/DDBJ databases">
        <title>Draft genome sequence of Elsinoe australis.</title>
        <authorList>
            <person name="Cheng Q."/>
        </authorList>
    </citation>
    <scope>NUCLEOTIDE SEQUENCE [LARGE SCALE GENOMIC DNA]</scope>
    <source>
        <strain evidence="5 6">NL1</strain>
    </source>
</reference>
<dbReference type="AlphaFoldDB" id="A0A2P7ZQJ7"/>
<dbReference type="Pfam" id="PF08450">
    <property type="entry name" value="SGL"/>
    <property type="match status" value="1"/>
</dbReference>
<evidence type="ECO:0000313" key="5">
    <source>
        <dbReference type="EMBL" id="PSK50463.1"/>
    </source>
</evidence>
<comment type="similarity">
    <text evidence="1">Belongs to the SMP-30/CGR1 family.</text>
</comment>
<sequence length="316" mass="35538">MSDIKKYTITEPYLRLDTKLGEAPYWHAATNTLRFVDVVRRHVYQLDLSKGPSSLRKFELSDCVTTTAEIEGDGEREFIFGGKAGVGVMDRGTGEWRYVAWYPWGEGEEGKEMVRRFRGNDGAVDRRGRYFVSVMNDPLEEEPKNEGYLFRLDPDLSLHKIIHPVAIPNGISWSLDDKFVYFTSSTDNRITKYPYNLETGDFDLENGEVFFQCPYEGGVPDGHARDAEGCFWICCYGTSKVVRVNTDGKILAEITLPTRCVTCPAIAGEDLFITCAEEEEGDKYPESVKNQGALFKIHIGVKGAPLNAFKPAKPLA</sequence>
<feature type="binding site" evidence="3">
    <location>
        <position position="22"/>
    </location>
    <ligand>
        <name>a divalent metal cation</name>
        <dbReference type="ChEBI" id="CHEBI:60240"/>
    </ligand>
</feature>
<dbReference type="InterPro" id="IPR013658">
    <property type="entry name" value="SGL"/>
</dbReference>
<evidence type="ECO:0000313" key="6">
    <source>
        <dbReference type="Proteomes" id="UP000243723"/>
    </source>
</evidence>
<feature type="binding site" evidence="3">
    <location>
        <position position="169"/>
    </location>
    <ligand>
        <name>a divalent metal cation</name>
        <dbReference type="ChEBI" id="CHEBI:60240"/>
    </ligand>
</feature>
<feature type="binding site" evidence="3">
    <location>
        <position position="118"/>
    </location>
    <ligand>
        <name>substrate</name>
    </ligand>
</feature>
<feature type="binding site" evidence="3">
    <location>
        <position position="120"/>
    </location>
    <ligand>
        <name>substrate</name>
    </ligand>
</feature>
<dbReference type="InterPro" id="IPR005511">
    <property type="entry name" value="SMP-30"/>
</dbReference>
<dbReference type="GO" id="GO:0004341">
    <property type="term" value="F:gluconolactonase activity"/>
    <property type="evidence" value="ECO:0007669"/>
    <property type="project" value="TreeGrafter"/>
</dbReference>
<dbReference type="GO" id="GO:0005509">
    <property type="term" value="F:calcium ion binding"/>
    <property type="evidence" value="ECO:0007669"/>
    <property type="project" value="TreeGrafter"/>
</dbReference>
<dbReference type="SUPFAM" id="SSF63829">
    <property type="entry name" value="Calcium-dependent phosphotriesterase"/>
    <property type="match status" value="1"/>
</dbReference>
<dbReference type="PRINTS" id="PR01790">
    <property type="entry name" value="SMP30FAMILY"/>
</dbReference>
<proteinExistence type="inferred from homology"/>
<dbReference type="STRING" id="40998.A0A2P7ZQJ7"/>
<keyword evidence="3" id="KW-0862">Zinc</keyword>
<dbReference type="PANTHER" id="PTHR10907:SF47">
    <property type="entry name" value="REGUCALCIN"/>
    <property type="match status" value="1"/>
</dbReference>
<name>A0A2P7ZQJ7_9PEZI</name>
<gene>
    <name evidence="5" type="ORF">B9Z65_407</name>
</gene>
<feature type="binding site" evidence="3">
    <location>
        <position position="221"/>
    </location>
    <ligand>
        <name>a divalent metal cation</name>
        <dbReference type="ChEBI" id="CHEBI:60240"/>
    </ligand>
</feature>
<feature type="active site" description="Proton donor/acceptor" evidence="2">
    <location>
        <position position="221"/>
    </location>
</feature>
<dbReference type="OrthoDB" id="423498at2759"/>
<dbReference type="Proteomes" id="UP000243723">
    <property type="component" value="Unassembled WGS sequence"/>
</dbReference>
<evidence type="ECO:0000256" key="3">
    <source>
        <dbReference type="PIRSR" id="PIRSR605511-2"/>
    </source>
</evidence>
<evidence type="ECO:0000256" key="2">
    <source>
        <dbReference type="PIRSR" id="PIRSR605511-1"/>
    </source>
</evidence>
<accession>A0A2P7ZQJ7</accession>
<evidence type="ECO:0000259" key="4">
    <source>
        <dbReference type="Pfam" id="PF08450"/>
    </source>
</evidence>
<feature type="domain" description="SMP-30/Gluconolactonase/LRE-like region" evidence="4">
    <location>
        <begin position="20"/>
        <end position="276"/>
    </location>
</feature>
<protein>
    <recommendedName>
        <fullName evidence="4">SMP-30/Gluconolactonase/LRE-like region domain-containing protein</fullName>
    </recommendedName>
</protein>
<evidence type="ECO:0000256" key="1">
    <source>
        <dbReference type="ARBA" id="ARBA00008853"/>
    </source>
</evidence>
<dbReference type="EMBL" id="NHZQ01000138">
    <property type="protein sequence ID" value="PSK50463.1"/>
    <property type="molecule type" value="Genomic_DNA"/>
</dbReference>
<dbReference type="InterPro" id="IPR011042">
    <property type="entry name" value="6-blade_b-propeller_TolB-like"/>
</dbReference>
<keyword evidence="3" id="KW-0479">Metal-binding</keyword>
<dbReference type="Gene3D" id="2.120.10.30">
    <property type="entry name" value="TolB, C-terminal domain"/>
    <property type="match status" value="1"/>
</dbReference>
<dbReference type="PANTHER" id="PTHR10907">
    <property type="entry name" value="REGUCALCIN"/>
    <property type="match status" value="1"/>
</dbReference>
<comment type="cofactor">
    <cofactor evidence="3">
        <name>Zn(2+)</name>
        <dbReference type="ChEBI" id="CHEBI:29105"/>
    </cofactor>
    <text evidence="3">Binds 1 divalent metal cation per subunit.</text>
</comment>
<comment type="caution">
    <text evidence="5">The sequence shown here is derived from an EMBL/GenBank/DDBJ whole genome shotgun (WGS) entry which is preliminary data.</text>
</comment>
<keyword evidence="6" id="KW-1185">Reference proteome</keyword>